<evidence type="ECO:0000313" key="8">
    <source>
        <dbReference type="Proteomes" id="UP000523139"/>
    </source>
</evidence>
<reference evidence="7 8" key="1">
    <citation type="submission" date="2020-04" db="EMBL/GenBank/DDBJ databases">
        <title>Nesterenkonia sp. nov., isolated from marine sediment.</title>
        <authorList>
            <person name="Zhang G."/>
        </authorList>
    </citation>
    <scope>NUCLEOTIDE SEQUENCE [LARGE SCALE GENOMIC DNA]</scope>
    <source>
        <strain evidence="7 8">MY13</strain>
    </source>
</reference>
<dbReference type="InterPro" id="IPR045214">
    <property type="entry name" value="Surf1/Surf4"/>
</dbReference>
<evidence type="ECO:0000256" key="1">
    <source>
        <dbReference type="ARBA" id="ARBA00004370"/>
    </source>
</evidence>
<dbReference type="GO" id="GO:0005886">
    <property type="term" value="C:plasma membrane"/>
    <property type="evidence" value="ECO:0007669"/>
    <property type="project" value="UniProtKB-SubCell"/>
</dbReference>
<dbReference type="CDD" id="cd06662">
    <property type="entry name" value="SURF1"/>
    <property type="match status" value="1"/>
</dbReference>
<evidence type="ECO:0000256" key="3">
    <source>
        <dbReference type="ARBA" id="ARBA00022692"/>
    </source>
</evidence>
<dbReference type="Pfam" id="PF02104">
    <property type="entry name" value="SURF1"/>
    <property type="match status" value="1"/>
</dbReference>
<dbReference type="EMBL" id="JABAHY010000001">
    <property type="protein sequence ID" value="NLS08932.1"/>
    <property type="molecule type" value="Genomic_DNA"/>
</dbReference>
<protein>
    <recommendedName>
        <fullName evidence="6">SURF1-like protein</fullName>
    </recommendedName>
</protein>
<comment type="similarity">
    <text evidence="2 6">Belongs to the SURF1 family.</text>
</comment>
<dbReference type="PROSITE" id="PS50895">
    <property type="entry name" value="SURF1"/>
    <property type="match status" value="1"/>
</dbReference>
<dbReference type="PANTHER" id="PTHR23427:SF2">
    <property type="entry name" value="SURFEIT LOCUS PROTEIN 1"/>
    <property type="match status" value="1"/>
</dbReference>
<gene>
    <name evidence="7" type="ORF">HGQ17_02725</name>
</gene>
<keyword evidence="6" id="KW-1003">Cell membrane</keyword>
<proteinExistence type="inferred from homology"/>
<accession>A0A7X8YDA4</accession>
<dbReference type="AlphaFoldDB" id="A0A7X8YDA4"/>
<evidence type="ECO:0000256" key="5">
    <source>
        <dbReference type="ARBA" id="ARBA00023136"/>
    </source>
</evidence>
<dbReference type="PANTHER" id="PTHR23427">
    <property type="entry name" value="SURFEIT LOCUS PROTEIN"/>
    <property type="match status" value="1"/>
</dbReference>
<feature type="transmembrane region" description="Helical" evidence="6">
    <location>
        <begin position="211"/>
        <end position="229"/>
    </location>
</feature>
<keyword evidence="4 6" id="KW-1133">Transmembrane helix</keyword>
<comment type="caution">
    <text evidence="6">Lacks conserved residue(s) required for the propagation of feature annotation.</text>
</comment>
<dbReference type="Proteomes" id="UP000523139">
    <property type="component" value="Unassembled WGS sequence"/>
</dbReference>
<name>A0A7X8YDA4_9MICC</name>
<keyword evidence="3 6" id="KW-0812">Transmembrane</keyword>
<comment type="subcellular location">
    <subcellularLocation>
        <location evidence="6">Cell membrane</location>
        <topology evidence="6">Multi-pass membrane protein</topology>
    </subcellularLocation>
    <subcellularLocation>
        <location evidence="1">Membrane</location>
    </subcellularLocation>
</comment>
<evidence type="ECO:0000256" key="6">
    <source>
        <dbReference type="RuleBase" id="RU363076"/>
    </source>
</evidence>
<keyword evidence="8" id="KW-1185">Reference proteome</keyword>
<organism evidence="7 8">
    <name type="scientific">Nesterenkonia sedimenti</name>
    <dbReference type="NCBI Taxonomy" id="1463632"/>
    <lineage>
        <taxon>Bacteria</taxon>
        <taxon>Bacillati</taxon>
        <taxon>Actinomycetota</taxon>
        <taxon>Actinomycetes</taxon>
        <taxon>Micrococcales</taxon>
        <taxon>Micrococcaceae</taxon>
        <taxon>Nesterenkonia</taxon>
    </lineage>
</organism>
<sequence length="275" mass="31018">MMATARQPKWIAMLLLALVIATVFVALSAWQFDASRSEHTYDHDTEEAVELTEVYEPVRPIGLDVADRIVNLRGEFVEDTQVMIADRLQDGEDGYWAVAAFRVAGSPDGQVIPVVRGWSENYDDAGPPPQGQLELQGRLLPTEAPGPGPRELPVGVLPTLSVAELINLWGEDSYSGFVVDFSEEAIGASSTLEPVWVGPQPEDSEINWQNLFYAIEWIVFAAFAFYMWWRLVKDDHIRQQEEARLDREWEEQWRAEQLAKLQAARATNTETKDQA</sequence>
<comment type="caution">
    <text evidence="7">The sequence shown here is derived from an EMBL/GenBank/DDBJ whole genome shotgun (WGS) entry which is preliminary data.</text>
</comment>
<keyword evidence="5 6" id="KW-0472">Membrane</keyword>
<evidence type="ECO:0000256" key="2">
    <source>
        <dbReference type="ARBA" id="ARBA00007165"/>
    </source>
</evidence>
<evidence type="ECO:0000256" key="4">
    <source>
        <dbReference type="ARBA" id="ARBA00022989"/>
    </source>
</evidence>
<dbReference type="InterPro" id="IPR002994">
    <property type="entry name" value="Surf1/Shy1"/>
</dbReference>
<evidence type="ECO:0000313" key="7">
    <source>
        <dbReference type="EMBL" id="NLS08932.1"/>
    </source>
</evidence>